<dbReference type="GO" id="GO:0016020">
    <property type="term" value="C:membrane"/>
    <property type="evidence" value="ECO:0007669"/>
    <property type="project" value="UniProtKB-SubCell"/>
</dbReference>
<dbReference type="GO" id="GO:0008324">
    <property type="term" value="F:monoatomic cation transmembrane transporter activity"/>
    <property type="evidence" value="ECO:0007669"/>
    <property type="project" value="InterPro"/>
</dbReference>
<feature type="transmembrane region" description="Helical" evidence="7">
    <location>
        <begin position="496"/>
        <end position="516"/>
    </location>
</feature>
<dbReference type="AlphaFoldDB" id="A0A9E6SUV4"/>
<dbReference type="EMBL" id="CP072829">
    <property type="protein sequence ID" value="QTU84895.1"/>
    <property type="molecule type" value="Genomic_DNA"/>
</dbReference>
<keyword evidence="6 7" id="KW-0472">Membrane</keyword>
<dbReference type="Pfam" id="PF00999">
    <property type="entry name" value="Na_H_Exchanger"/>
    <property type="match status" value="1"/>
</dbReference>
<gene>
    <name evidence="9" type="ORF">GMI68_06520</name>
    <name evidence="10" type="ORF">J7S26_03000</name>
</gene>
<feature type="transmembrane region" description="Helical" evidence="7">
    <location>
        <begin position="333"/>
        <end position="351"/>
    </location>
</feature>
<sequence>MSHVPQLISDLALLLAVAAVATIACKRLRLPLVIGYVVAGFLVGPAATWFPNISDTANISVWSDIGVIFLMFGLGLEFSVIKLTQVGKSAAVTALTEMPAMIACGTALGMAFGWGWTTSIFLGGMLAISSSSIIVKTFSDLGVKKAGFAELVFGVLVIEDITAVFLLAVLSTIAAGSGDGAGAVAQIGQMALYLVVWFVCAVLLVPTALRRVSDHLNDEIILIASIALCLLMVMLAVAIGFSSALGAFLAGSILAGTTQAKRIDTLFHPIKDLFGAVFFVSVGMMVSPSAIVENAPAVIAIVALTMVGRSAFCTVGALLAGNSLRMSIKCGTSLGQIGEFSFIIAALGSALGVTPSFLYPVIVTVSVITALTTPVMVRNADRIYHGASKVLATGPLKRIRRKPKKTDEEETSFWKDYLKRWALNTAMVPVAAVAAEEILFGIVRRFLRHFVPDPFLAYGLAALGILVTGLFMANLFFSLRRDEFGVLWMRSRRNRLLLVGLAVASIAVSLASILYIEYAALGAAHRRASIVLFVLALVCMFVLGQSRFLHSLFLKLTTNFFANLSENILAERMESLSDEDHINWVERHIYLVDVEASRTLGLPRTATSPSLGVIGSERPRDYLFGIAHNLDLVAIERDGERIGSAVVTRLTKEDLTRRIANPIDPLGIREGDVLTFIGTEDEVDGYVLSMVEEETLTDAEADVAAKSLEEYLAAHPEKLDLTCFALDIAAGSPFAGKTIGAADFKGNYGSLVVAHVHEGLPKMKPSRHTRLFAGDRIWLIGDPADAAPLLVQASIVGEEIGELIESDELAAPAACDKPAATDGQADAAKTAFPHIMR</sequence>
<keyword evidence="4 7" id="KW-0812">Transmembrane</keyword>
<dbReference type="PANTHER" id="PTHR42751:SF3">
    <property type="entry name" value="SODIUM_GLUTAMATE SYMPORTER"/>
    <property type="match status" value="1"/>
</dbReference>
<evidence type="ECO:0000313" key="11">
    <source>
        <dbReference type="Proteomes" id="UP000636394"/>
    </source>
</evidence>
<feature type="transmembrane region" description="Helical" evidence="7">
    <location>
        <begin position="455"/>
        <end position="476"/>
    </location>
</feature>
<dbReference type="Gene3D" id="3.30.70.1450">
    <property type="entry name" value="Regulator of K+ conductance, C-terminal domain"/>
    <property type="match status" value="1"/>
</dbReference>
<feature type="domain" description="RCK C-terminal" evidence="8">
    <location>
        <begin position="709"/>
        <end position="796"/>
    </location>
</feature>
<dbReference type="Proteomes" id="UP000636394">
    <property type="component" value="Unassembled WGS sequence"/>
</dbReference>
<dbReference type="GO" id="GO:1902600">
    <property type="term" value="P:proton transmembrane transport"/>
    <property type="evidence" value="ECO:0007669"/>
    <property type="project" value="InterPro"/>
</dbReference>
<feature type="transmembrane region" description="Helical" evidence="7">
    <location>
        <begin position="421"/>
        <end position="443"/>
    </location>
</feature>
<proteinExistence type="inferred from homology"/>
<dbReference type="SUPFAM" id="SSF116726">
    <property type="entry name" value="TrkA C-terminal domain-like"/>
    <property type="match status" value="1"/>
</dbReference>
<accession>A0A9E6SUV4</accession>
<keyword evidence="3" id="KW-0813">Transport</keyword>
<feature type="transmembrane region" description="Helical" evidence="7">
    <location>
        <begin position="151"/>
        <end position="175"/>
    </location>
</feature>
<dbReference type="PROSITE" id="PS51202">
    <property type="entry name" value="RCK_C"/>
    <property type="match status" value="1"/>
</dbReference>
<feature type="transmembrane region" description="Helical" evidence="7">
    <location>
        <begin position="6"/>
        <end position="25"/>
    </location>
</feature>
<reference evidence="9 11" key="1">
    <citation type="submission" date="2019-11" db="EMBL/GenBank/DDBJ databases">
        <title>Eggerthellaceae novel genus isolated from the rectal contents of marmort.</title>
        <authorList>
            <person name="Zhang G."/>
        </authorList>
    </citation>
    <scope>NUCLEOTIDE SEQUENCE [LARGE SCALE GENOMIC DNA]</scope>
    <source>
        <strain evidence="9">Zg-886</strain>
        <strain evidence="11">zg-886</strain>
    </source>
</reference>
<feature type="transmembrane region" description="Helical" evidence="7">
    <location>
        <begin position="32"/>
        <end position="53"/>
    </location>
</feature>
<dbReference type="Gene3D" id="1.20.1530.20">
    <property type="match status" value="1"/>
</dbReference>
<dbReference type="GO" id="GO:0015297">
    <property type="term" value="F:antiporter activity"/>
    <property type="evidence" value="ECO:0007669"/>
    <property type="project" value="InterPro"/>
</dbReference>
<dbReference type="KEGG" id="ebz:J7S26_03000"/>
<reference evidence="10" key="2">
    <citation type="submission" date="2021-04" db="EMBL/GenBank/DDBJ databases">
        <title>Novel species in family Eggerthellaceae.</title>
        <authorList>
            <person name="Zhang G."/>
        </authorList>
    </citation>
    <scope>NUCLEOTIDE SEQUENCE</scope>
    <source>
        <strain evidence="10">Zg-886</strain>
    </source>
</reference>
<dbReference type="EMBL" id="WPCR01000007">
    <property type="protein sequence ID" value="NHM14421.1"/>
    <property type="molecule type" value="Genomic_DNA"/>
</dbReference>
<dbReference type="PANTHER" id="PTHR42751">
    <property type="entry name" value="SODIUM/HYDROGEN EXCHANGER FAMILY/TRKA DOMAIN PROTEIN"/>
    <property type="match status" value="1"/>
</dbReference>
<feature type="transmembrane region" description="Helical" evidence="7">
    <location>
        <begin position="528"/>
        <end position="549"/>
    </location>
</feature>
<dbReference type="Proteomes" id="UP000671910">
    <property type="component" value="Chromosome"/>
</dbReference>
<dbReference type="InterPro" id="IPR006037">
    <property type="entry name" value="RCK_C"/>
</dbReference>
<feature type="transmembrane region" description="Helical" evidence="7">
    <location>
        <begin position="59"/>
        <end position="78"/>
    </location>
</feature>
<feature type="transmembrane region" description="Helical" evidence="7">
    <location>
        <begin position="273"/>
        <end position="291"/>
    </location>
</feature>
<evidence type="ECO:0000256" key="6">
    <source>
        <dbReference type="ARBA" id="ARBA00023136"/>
    </source>
</evidence>
<dbReference type="InterPro" id="IPR036721">
    <property type="entry name" value="RCK_C_sf"/>
</dbReference>
<keyword evidence="11" id="KW-1185">Reference proteome</keyword>
<evidence type="ECO:0000256" key="5">
    <source>
        <dbReference type="ARBA" id="ARBA00022989"/>
    </source>
</evidence>
<evidence type="ECO:0000313" key="10">
    <source>
        <dbReference type="EMBL" id="QTU84895.1"/>
    </source>
</evidence>
<comment type="subcellular location">
    <subcellularLocation>
        <location evidence="1">Membrane</location>
        <topology evidence="1">Multi-pass membrane protein</topology>
    </subcellularLocation>
</comment>
<organism evidence="10 12">
    <name type="scientific">Xiamenia xianingshaonis</name>
    <dbReference type="NCBI Taxonomy" id="2682776"/>
    <lineage>
        <taxon>Bacteria</taxon>
        <taxon>Bacillati</taxon>
        <taxon>Actinomycetota</taxon>
        <taxon>Coriobacteriia</taxon>
        <taxon>Eggerthellales</taxon>
        <taxon>Eggerthellaceae</taxon>
        <taxon>Xiamenia</taxon>
    </lineage>
</organism>
<evidence type="ECO:0000313" key="9">
    <source>
        <dbReference type="EMBL" id="NHM14421.1"/>
    </source>
</evidence>
<evidence type="ECO:0000256" key="7">
    <source>
        <dbReference type="SAM" id="Phobius"/>
    </source>
</evidence>
<evidence type="ECO:0000256" key="1">
    <source>
        <dbReference type="ARBA" id="ARBA00004141"/>
    </source>
</evidence>
<evidence type="ECO:0000256" key="2">
    <source>
        <dbReference type="ARBA" id="ARBA00005551"/>
    </source>
</evidence>
<evidence type="ECO:0000256" key="4">
    <source>
        <dbReference type="ARBA" id="ARBA00022692"/>
    </source>
</evidence>
<feature type="transmembrane region" description="Helical" evidence="7">
    <location>
        <begin position="297"/>
        <end position="321"/>
    </location>
</feature>
<evidence type="ECO:0000313" key="12">
    <source>
        <dbReference type="Proteomes" id="UP000671910"/>
    </source>
</evidence>
<name>A0A9E6SUV4_9ACTN</name>
<dbReference type="Pfam" id="PF02080">
    <property type="entry name" value="TrkA_C"/>
    <property type="match status" value="1"/>
</dbReference>
<keyword evidence="5 7" id="KW-1133">Transmembrane helix</keyword>
<evidence type="ECO:0000256" key="3">
    <source>
        <dbReference type="ARBA" id="ARBA00022448"/>
    </source>
</evidence>
<dbReference type="RefSeq" id="WP_166339641.1">
    <property type="nucleotide sequence ID" value="NZ_CP072829.1"/>
</dbReference>
<feature type="transmembrane region" description="Helical" evidence="7">
    <location>
        <begin position="220"/>
        <end position="239"/>
    </location>
</feature>
<protein>
    <submittedName>
        <fullName evidence="10">Cation:proton antiporter</fullName>
    </submittedName>
    <submittedName>
        <fullName evidence="9">Sodium:proton exchanger</fullName>
    </submittedName>
</protein>
<dbReference type="GO" id="GO:0006813">
    <property type="term" value="P:potassium ion transport"/>
    <property type="evidence" value="ECO:0007669"/>
    <property type="project" value="InterPro"/>
</dbReference>
<dbReference type="InterPro" id="IPR006153">
    <property type="entry name" value="Cation/H_exchanger_TM"/>
</dbReference>
<dbReference type="InterPro" id="IPR038770">
    <property type="entry name" value="Na+/solute_symporter_sf"/>
</dbReference>
<evidence type="ECO:0000259" key="8">
    <source>
        <dbReference type="PROSITE" id="PS51202"/>
    </source>
</evidence>
<comment type="similarity">
    <text evidence="2">Belongs to the monovalent cation:proton antiporter 2 (CPA2) transporter (TC 2.A.37) family.</text>
</comment>
<feature type="transmembrane region" description="Helical" evidence="7">
    <location>
        <begin position="187"/>
        <end position="208"/>
    </location>
</feature>